<proteinExistence type="predicted"/>
<dbReference type="EMBL" id="JAMTCP010000020">
    <property type="protein sequence ID" value="MCP2259870.1"/>
    <property type="molecule type" value="Genomic_DNA"/>
</dbReference>
<organism evidence="1 2">
    <name type="scientific">Streptoalloteichus tenebrarius (strain ATCC 17920 / DSM 40477 / JCM 4838 / CBS 697.72 / NBRC 16177 / NCIMB 11028 / NRRL B-12390 / A12253. 1 / ISP 5477)</name>
    <name type="common">Streptomyces tenebrarius</name>
    <dbReference type="NCBI Taxonomy" id="1933"/>
    <lineage>
        <taxon>Bacteria</taxon>
        <taxon>Bacillati</taxon>
        <taxon>Actinomycetota</taxon>
        <taxon>Actinomycetes</taxon>
        <taxon>Pseudonocardiales</taxon>
        <taxon>Pseudonocardiaceae</taxon>
        <taxon>Streptoalloteichus</taxon>
    </lineage>
</organism>
<name>A0ABT1HWI9_STRSD</name>
<evidence type="ECO:0000313" key="1">
    <source>
        <dbReference type="EMBL" id="MCP2259870.1"/>
    </source>
</evidence>
<evidence type="ECO:0000313" key="2">
    <source>
        <dbReference type="Proteomes" id="UP001205311"/>
    </source>
</evidence>
<reference evidence="1 2" key="1">
    <citation type="submission" date="2022-06" db="EMBL/GenBank/DDBJ databases">
        <title>Genomic Encyclopedia of Archaeal and Bacterial Type Strains, Phase II (KMG-II): from individual species to whole genera.</title>
        <authorList>
            <person name="Goeker M."/>
        </authorList>
    </citation>
    <scope>NUCLEOTIDE SEQUENCE [LARGE SCALE GENOMIC DNA]</scope>
    <source>
        <strain evidence="1 2">DSM 40477</strain>
    </source>
</reference>
<gene>
    <name evidence="1" type="ORF">LX15_003579</name>
</gene>
<comment type="caution">
    <text evidence="1">The sequence shown here is derived from an EMBL/GenBank/DDBJ whole genome shotgun (WGS) entry which is preliminary data.</text>
</comment>
<protein>
    <submittedName>
        <fullName evidence="1">Uncharacterized protein</fullName>
    </submittedName>
</protein>
<keyword evidence="2" id="KW-1185">Reference proteome</keyword>
<sequence length="69" mass="7833">MVEEVHRAVTLPHRLLDQTGSQTHLFPNGDLSGGYRIRTFRDWGSGPDGQRLNVLELRNQAGFRQVEDS</sequence>
<accession>A0ABT1HWI9</accession>
<dbReference type="RefSeq" id="WP_253670753.1">
    <property type="nucleotide sequence ID" value="NZ_JAMTCP010000020.1"/>
</dbReference>
<dbReference type="Proteomes" id="UP001205311">
    <property type="component" value="Unassembled WGS sequence"/>
</dbReference>